<feature type="compositionally biased region" description="Basic and acidic residues" evidence="1">
    <location>
        <begin position="104"/>
        <end position="116"/>
    </location>
</feature>
<evidence type="ECO:0000256" key="1">
    <source>
        <dbReference type="SAM" id="MobiDB-lite"/>
    </source>
</evidence>
<evidence type="ECO:0000313" key="3">
    <source>
        <dbReference type="Proteomes" id="UP000013968"/>
    </source>
</evidence>
<gene>
    <name evidence="2" type="ORF">AORI_4605</name>
</gene>
<dbReference type="Proteomes" id="UP000013968">
    <property type="component" value="Chromosome"/>
</dbReference>
<feature type="region of interest" description="Disordered" evidence="1">
    <location>
        <begin position="96"/>
        <end position="125"/>
    </location>
</feature>
<evidence type="ECO:0000313" key="2">
    <source>
        <dbReference type="EMBL" id="AGM07189.1"/>
    </source>
</evidence>
<feature type="compositionally biased region" description="Basic and acidic residues" evidence="1">
    <location>
        <begin position="7"/>
        <end position="28"/>
    </location>
</feature>
<dbReference type="AlphaFoldDB" id="R4SUY2"/>
<dbReference type="KEGG" id="aoi:AORI_4605"/>
<organism evidence="2 3">
    <name type="scientific">Amycolatopsis keratiniphila</name>
    <dbReference type="NCBI Taxonomy" id="129921"/>
    <lineage>
        <taxon>Bacteria</taxon>
        <taxon>Bacillati</taxon>
        <taxon>Actinomycetota</taxon>
        <taxon>Actinomycetes</taxon>
        <taxon>Pseudonocardiales</taxon>
        <taxon>Pseudonocardiaceae</taxon>
        <taxon>Amycolatopsis</taxon>
        <taxon>Amycolatopsis japonica group</taxon>
    </lineage>
</organism>
<name>R4SUY2_9PSEU</name>
<feature type="region of interest" description="Disordered" evidence="1">
    <location>
        <begin position="1"/>
        <end position="32"/>
    </location>
</feature>
<protein>
    <submittedName>
        <fullName evidence="2">Uncharacterized protein</fullName>
    </submittedName>
</protein>
<accession>R4SUY2</accession>
<dbReference type="EMBL" id="CP003410">
    <property type="protein sequence ID" value="AGM07189.1"/>
    <property type="molecule type" value="Genomic_DNA"/>
</dbReference>
<sequence>MQSFAHPNEETHQEKQGEQAADEREHARRAPWRAGDLDTLLLQLRRQLVVVERDGKLRGERGLLAEVPLDRPFIVERDLLHLSFVYFGQKLRVAEGGGLGGQQMREEEQVQHHQESRGNQPAAPT</sequence>
<proteinExistence type="predicted"/>
<reference evidence="2 3" key="1">
    <citation type="journal article" date="2013" name="BMC Genomics">
        <title>ContigScape: a Cytoscape plugin facilitating microbial genome gap closing.</title>
        <authorList>
            <person name="Tang B."/>
            <person name="Wang Q."/>
            <person name="Yang M."/>
            <person name="Xie F."/>
            <person name="Zhu Y."/>
            <person name="Zhuo Y."/>
            <person name="Wang S."/>
            <person name="Gao H."/>
            <person name="Ding X."/>
            <person name="Zhang L."/>
            <person name="Zhao G."/>
            <person name="Zheng H."/>
        </authorList>
    </citation>
    <scope>NUCLEOTIDE SEQUENCE [LARGE SCALE GENOMIC DNA]</scope>
    <source>
        <strain evidence="2 3">HCCB10007</strain>
    </source>
</reference>
<dbReference type="HOGENOM" id="CLU_1987973_0_0_11"/>
<keyword evidence="3" id="KW-1185">Reference proteome</keyword>